<reference evidence="3 4" key="1">
    <citation type="submission" date="2019-12" db="EMBL/GenBank/DDBJ databases">
        <title>WGS of CPCC 203550 I12A-02606.</title>
        <authorList>
            <person name="Jiang Z."/>
        </authorList>
    </citation>
    <scope>NUCLEOTIDE SEQUENCE [LARGE SCALE GENOMIC DNA]</scope>
    <source>
        <strain evidence="3 4">I12A-02606</strain>
    </source>
</reference>
<proteinExistence type="predicted"/>
<sequence length="70" mass="7506">MSVLTQDRPAAVEQVRPEAPALQPAPRATDPVTVWERGSVWALLVVLFGAIVFTLMVVLTDLAGGPGYPY</sequence>
<keyword evidence="2" id="KW-1133">Transmembrane helix</keyword>
<dbReference type="Proteomes" id="UP000471126">
    <property type="component" value="Unassembled WGS sequence"/>
</dbReference>
<comment type="caution">
    <text evidence="3">The sequence shown here is derived from an EMBL/GenBank/DDBJ whole genome shotgun (WGS) entry which is preliminary data.</text>
</comment>
<feature type="region of interest" description="Disordered" evidence="1">
    <location>
        <begin position="1"/>
        <end position="29"/>
    </location>
</feature>
<dbReference type="EMBL" id="JAAGWE010000015">
    <property type="protein sequence ID" value="NEM06426.1"/>
    <property type="molecule type" value="Genomic_DNA"/>
</dbReference>
<gene>
    <name evidence="3" type="ORF">GCU54_10430</name>
</gene>
<feature type="transmembrane region" description="Helical" evidence="2">
    <location>
        <begin position="40"/>
        <end position="64"/>
    </location>
</feature>
<evidence type="ECO:0000313" key="4">
    <source>
        <dbReference type="Proteomes" id="UP000471126"/>
    </source>
</evidence>
<evidence type="ECO:0000256" key="2">
    <source>
        <dbReference type="SAM" id="Phobius"/>
    </source>
</evidence>
<keyword evidence="2" id="KW-0472">Membrane</keyword>
<evidence type="ECO:0000313" key="3">
    <source>
        <dbReference type="EMBL" id="NEM06426.1"/>
    </source>
</evidence>
<accession>A0A6P0GGS2</accession>
<name>A0A6P0GGS2_9ACTN</name>
<dbReference type="RefSeq" id="WP_163476573.1">
    <property type="nucleotide sequence ID" value="NZ_JAAGWE010000015.1"/>
</dbReference>
<keyword evidence="2" id="KW-0812">Transmembrane</keyword>
<organism evidence="3 4">
    <name type="scientific">Geodermatophilus normandii</name>
    <dbReference type="NCBI Taxonomy" id="1137989"/>
    <lineage>
        <taxon>Bacteria</taxon>
        <taxon>Bacillati</taxon>
        <taxon>Actinomycetota</taxon>
        <taxon>Actinomycetes</taxon>
        <taxon>Geodermatophilales</taxon>
        <taxon>Geodermatophilaceae</taxon>
        <taxon>Geodermatophilus</taxon>
    </lineage>
</organism>
<dbReference type="AlphaFoldDB" id="A0A6P0GGS2"/>
<evidence type="ECO:0000256" key="1">
    <source>
        <dbReference type="SAM" id="MobiDB-lite"/>
    </source>
</evidence>
<protein>
    <submittedName>
        <fullName evidence="3">Uncharacterized protein</fullName>
    </submittedName>
</protein>